<dbReference type="GO" id="GO:0003677">
    <property type="term" value="F:DNA binding"/>
    <property type="evidence" value="ECO:0007669"/>
    <property type="project" value="UniProtKB-KW"/>
</dbReference>
<keyword evidence="3 11" id="KW-0378">Hydrolase</keyword>
<dbReference type="GO" id="GO:0043138">
    <property type="term" value="F:3'-5' DNA helicase activity"/>
    <property type="evidence" value="ECO:0007669"/>
    <property type="project" value="UniProtKB-EC"/>
</dbReference>
<feature type="compositionally biased region" description="Low complexity" evidence="12">
    <location>
        <begin position="91"/>
        <end position="104"/>
    </location>
</feature>
<organism evidence="15 16">
    <name type="scientific">Candidatus Yanofskybacteria bacterium RIFCSPHIGHO2_01_FULL_48_25b</name>
    <dbReference type="NCBI Taxonomy" id="1802672"/>
    <lineage>
        <taxon>Bacteria</taxon>
        <taxon>Candidatus Yanofskyibacteriota</taxon>
    </lineage>
</organism>
<dbReference type="EC" id="5.6.2.4" evidence="9"/>
<dbReference type="AlphaFoldDB" id="A0A1F8EZX4"/>
<keyword evidence="4 11" id="KW-0347">Helicase</keyword>
<evidence type="ECO:0000256" key="5">
    <source>
        <dbReference type="ARBA" id="ARBA00022840"/>
    </source>
</evidence>
<comment type="similarity">
    <text evidence="1">Belongs to the helicase family. UvrD subfamily.</text>
</comment>
<comment type="caution">
    <text evidence="15">The sequence shown here is derived from an EMBL/GenBank/DDBJ whole genome shotgun (WGS) entry which is preliminary data.</text>
</comment>
<dbReference type="FunFam" id="1.10.10.160:FF:000001">
    <property type="entry name" value="ATP-dependent DNA helicase"/>
    <property type="match status" value="1"/>
</dbReference>
<dbReference type="SUPFAM" id="SSF52540">
    <property type="entry name" value="P-loop containing nucleoside triphosphate hydrolases"/>
    <property type="match status" value="1"/>
</dbReference>
<keyword evidence="5 11" id="KW-0067">ATP-binding</keyword>
<evidence type="ECO:0000256" key="6">
    <source>
        <dbReference type="ARBA" id="ARBA00023125"/>
    </source>
</evidence>
<evidence type="ECO:0000259" key="14">
    <source>
        <dbReference type="PROSITE" id="PS51217"/>
    </source>
</evidence>
<dbReference type="InterPro" id="IPR027417">
    <property type="entry name" value="P-loop_NTPase"/>
</dbReference>
<dbReference type="GO" id="GO:0033202">
    <property type="term" value="C:DNA helicase complex"/>
    <property type="evidence" value="ECO:0007669"/>
    <property type="project" value="TreeGrafter"/>
</dbReference>
<dbReference type="GO" id="GO:0005524">
    <property type="term" value="F:ATP binding"/>
    <property type="evidence" value="ECO:0007669"/>
    <property type="project" value="UniProtKB-UniRule"/>
</dbReference>
<evidence type="ECO:0000256" key="10">
    <source>
        <dbReference type="ARBA" id="ARBA00048988"/>
    </source>
</evidence>
<dbReference type="InterPro" id="IPR013986">
    <property type="entry name" value="DExx_box_DNA_helicase_dom_sf"/>
</dbReference>
<evidence type="ECO:0000256" key="3">
    <source>
        <dbReference type="ARBA" id="ARBA00022801"/>
    </source>
</evidence>
<dbReference type="GO" id="GO:0016887">
    <property type="term" value="F:ATP hydrolysis activity"/>
    <property type="evidence" value="ECO:0007669"/>
    <property type="project" value="RHEA"/>
</dbReference>
<feature type="region of interest" description="Disordered" evidence="12">
    <location>
        <begin position="89"/>
        <end position="114"/>
    </location>
</feature>
<dbReference type="InterPro" id="IPR000212">
    <property type="entry name" value="DNA_helicase_UvrD/REP"/>
</dbReference>
<dbReference type="PANTHER" id="PTHR11070:SF2">
    <property type="entry name" value="ATP-DEPENDENT DNA HELICASE SRS2"/>
    <property type="match status" value="1"/>
</dbReference>
<feature type="domain" description="UvrD-like helicase ATP-binding" evidence="13">
    <location>
        <begin position="19"/>
        <end position="319"/>
    </location>
</feature>
<dbReference type="InterPro" id="IPR014016">
    <property type="entry name" value="UvrD-like_ATP-bd"/>
</dbReference>
<dbReference type="Gene3D" id="1.10.486.10">
    <property type="entry name" value="PCRA, domain 4"/>
    <property type="match status" value="1"/>
</dbReference>
<evidence type="ECO:0000256" key="11">
    <source>
        <dbReference type="PROSITE-ProRule" id="PRU00560"/>
    </source>
</evidence>
<evidence type="ECO:0000259" key="13">
    <source>
        <dbReference type="PROSITE" id="PS51198"/>
    </source>
</evidence>
<keyword evidence="6" id="KW-0238">DNA-binding</keyword>
<dbReference type="CDD" id="cd17932">
    <property type="entry name" value="DEXQc_UvrD"/>
    <property type="match status" value="1"/>
</dbReference>
<evidence type="ECO:0000256" key="12">
    <source>
        <dbReference type="SAM" id="MobiDB-lite"/>
    </source>
</evidence>
<evidence type="ECO:0000256" key="9">
    <source>
        <dbReference type="ARBA" id="ARBA00034808"/>
    </source>
</evidence>
<dbReference type="Pfam" id="PF13361">
    <property type="entry name" value="UvrD_C"/>
    <property type="match status" value="1"/>
</dbReference>
<feature type="binding site" evidence="11">
    <location>
        <begin position="40"/>
        <end position="47"/>
    </location>
    <ligand>
        <name>ATP</name>
        <dbReference type="ChEBI" id="CHEBI:30616"/>
    </ligand>
</feature>
<evidence type="ECO:0000256" key="7">
    <source>
        <dbReference type="ARBA" id="ARBA00023235"/>
    </source>
</evidence>
<evidence type="ECO:0000256" key="4">
    <source>
        <dbReference type="ARBA" id="ARBA00022806"/>
    </source>
</evidence>
<name>A0A1F8EZX4_9BACT</name>
<keyword evidence="2 11" id="KW-0547">Nucleotide-binding</keyword>
<proteinExistence type="inferred from homology"/>
<protein>
    <recommendedName>
        <fullName evidence="9">DNA 3'-5' helicase</fullName>
        <ecNumber evidence="9">5.6.2.4</ecNumber>
    </recommendedName>
</protein>
<comment type="catalytic activity">
    <reaction evidence="8">
        <text>Couples ATP hydrolysis with the unwinding of duplex DNA by translocating in the 3'-5' direction.</text>
        <dbReference type="EC" id="5.6.2.4"/>
    </reaction>
</comment>
<dbReference type="GO" id="GO:0005829">
    <property type="term" value="C:cytosol"/>
    <property type="evidence" value="ECO:0007669"/>
    <property type="project" value="TreeGrafter"/>
</dbReference>
<dbReference type="InterPro" id="IPR014017">
    <property type="entry name" value="DNA_helicase_UvrD-like_C"/>
</dbReference>
<comment type="catalytic activity">
    <reaction evidence="10">
        <text>ATP + H2O = ADP + phosphate + H(+)</text>
        <dbReference type="Rhea" id="RHEA:13065"/>
        <dbReference type="ChEBI" id="CHEBI:15377"/>
        <dbReference type="ChEBI" id="CHEBI:15378"/>
        <dbReference type="ChEBI" id="CHEBI:30616"/>
        <dbReference type="ChEBI" id="CHEBI:43474"/>
        <dbReference type="ChEBI" id="CHEBI:456216"/>
        <dbReference type="EC" id="5.6.2.4"/>
    </reaction>
</comment>
<dbReference type="PANTHER" id="PTHR11070">
    <property type="entry name" value="UVRD / RECB / PCRA DNA HELICASE FAMILY MEMBER"/>
    <property type="match status" value="1"/>
</dbReference>
<feature type="domain" description="UvrD-like helicase C-terminal" evidence="14">
    <location>
        <begin position="320"/>
        <end position="596"/>
    </location>
</feature>
<accession>A0A1F8EZX4</accession>
<dbReference type="GO" id="GO:0009314">
    <property type="term" value="P:response to radiation"/>
    <property type="evidence" value="ECO:0007669"/>
    <property type="project" value="UniProtKB-ARBA"/>
</dbReference>
<evidence type="ECO:0000313" key="15">
    <source>
        <dbReference type="EMBL" id="OGN06424.1"/>
    </source>
</evidence>
<dbReference type="GO" id="GO:0000725">
    <property type="term" value="P:recombinational repair"/>
    <property type="evidence" value="ECO:0007669"/>
    <property type="project" value="TreeGrafter"/>
</dbReference>
<gene>
    <name evidence="15" type="ORF">A2669_01515</name>
</gene>
<reference evidence="15 16" key="1">
    <citation type="journal article" date="2016" name="Nat. Commun.">
        <title>Thousands of microbial genomes shed light on interconnected biogeochemical processes in an aquifer system.</title>
        <authorList>
            <person name="Anantharaman K."/>
            <person name="Brown C.T."/>
            <person name="Hug L.A."/>
            <person name="Sharon I."/>
            <person name="Castelle C.J."/>
            <person name="Probst A.J."/>
            <person name="Thomas B.C."/>
            <person name="Singh A."/>
            <person name="Wilkins M.J."/>
            <person name="Karaoz U."/>
            <person name="Brodie E.L."/>
            <person name="Williams K.H."/>
            <person name="Hubbard S.S."/>
            <person name="Banfield J.F."/>
        </authorList>
    </citation>
    <scope>NUCLEOTIDE SEQUENCE [LARGE SCALE GENOMIC DNA]</scope>
</reference>
<evidence type="ECO:0000256" key="8">
    <source>
        <dbReference type="ARBA" id="ARBA00034617"/>
    </source>
</evidence>
<dbReference type="PROSITE" id="PS51217">
    <property type="entry name" value="UVRD_HELICASE_CTER"/>
    <property type="match status" value="1"/>
</dbReference>
<sequence>MVKNQNPTLKDSEGGNILKGLNPKQQEAVKTIDGPVLVISGPGSGKTRCLTHRVAWLIASGIDPDNILGLTFTNKAAAEMKSRIQLLLNPSTGSGQAGSGQVSSLDQARDKSGRLSAQPTIGTFHAIGLRILRKEIPLLGYGPNFNICDTDDQLTLMKRIMADLEIDPKRYNPRAILNKISKLKTDLIAPESFSPQTLTEKIVARLYGRYQNDLRAMNAVDFDDLIVLTVRIFKDNPEILEKYQARWKYILVDEYQDTSHDQYQLVKLLASKHENIFAIGDDAQSIYAFREADIRNILNFQKDYPEAKVIMLEQNYRSTQTILTAAQNIISNNKNQFPKTLWTENTAGEKILVQETLNEKTEANYIVSQIVKFMRGGYGLHDFTILYRTHAQSRALEEALISHSLPYQIVGGLKFYDRREIKDILAYLKLAHNPGDVLSLERIYNVPARGIGETTLQKIISFGEKDLLKNLAAAAADESGSKRGESLKAFHKLLSGIKKFAEGHPLTKTIEHIVEAVGYEAYLRSQAAAKGAKLENVEERMENINELLTVARGFDGLDPEAGRSRFLEEVALIQNSDTAKDNAIKVTLMTIHSSKGLEFPIVFMVGMEEGLFPHARTMYAPHEMEEERRLCYVGITRAKERLILTHAKFRNIFGTTEVNLPSRFLSEIPEALLERNMSDPENEYEIIEYR</sequence>
<dbReference type="Proteomes" id="UP000177605">
    <property type="component" value="Unassembled WGS sequence"/>
</dbReference>
<dbReference type="PROSITE" id="PS51198">
    <property type="entry name" value="UVRD_HELICASE_ATP_BIND"/>
    <property type="match status" value="1"/>
</dbReference>
<feature type="region of interest" description="Disordered" evidence="12">
    <location>
        <begin position="1"/>
        <end position="22"/>
    </location>
</feature>
<dbReference type="Pfam" id="PF00580">
    <property type="entry name" value="UvrD-helicase"/>
    <property type="match status" value="1"/>
</dbReference>
<dbReference type="Gene3D" id="3.40.50.300">
    <property type="entry name" value="P-loop containing nucleotide triphosphate hydrolases"/>
    <property type="match status" value="2"/>
</dbReference>
<dbReference type="CDD" id="cd18807">
    <property type="entry name" value="SF1_C_UvrD"/>
    <property type="match status" value="1"/>
</dbReference>
<evidence type="ECO:0000313" key="16">
    <source>
        <dbReference type="Proteomes" id="UP000177605"/>
    </source>
</evidence>
<evidence type="ECO:0000256" key="2">
    <source>
        <dbReference type="ARBA" id="ARBA00022741"/>
    </source>
</evidence>
<dbReference type="Gene3D" id="1.10.10.160">
    <property type="match status" value="1"/>
</dbReference>
<keyword evidence="7" id="KW-0413">Isomerase</keyword>
<dbReference type="EMBL" id="MGJM01000014">
    <property type="protein sequence ID" value="OGN06424.1"/>
    <property type="molecule type" value="Genomic_DNA"/>
</dbReference>
<evidence type="ECO:0000256" key="1">
    <source>
        <dbReference type="ARBA" id="ARBA00009922"/>
    </source>
</evidence>